<proteinExistence type="predicted"/>
<feature type="domain" description="DUF4817" evidence="2">
    <location>
        <begin position="8"/>
        <end position="57"/>
    </location>
</feature>
<sequence>MEEYLRVEYADLIFEYGRANGNSRQAHRLYRDKYPRRRHPAHTIFPRLLQRLREGGHISDIRDNLEGKPSVTPRDLPLSVEQLTSFKYYAKITSCDVNKSFSGYKSVLRDNRRSFSVENLCKVMVVNCNSSVNIGSASTRVTTDMSLVTSSVSVALLRKMDDCKTVTISTIDIDRLNKCKRKGSKQINTNKWKDVSRKSPRDSGLEYTTRKTKSQVSAKDPPSNEQICGKSCKEMCSQLALDVRKELFKGYYFLTVSIKKL</sequence>
<feature type="compositionally biased region" description="Basic and acidic residues" evidence="1">
    <location>
        <begin position="191"/>
        <end position="204"/>
    </location>
</feature>
<organism evidence="3 4">
    <name type="scientific">Periplaneta americana</name>
    <name type="common">American cockroach</name>
    <name type="synonym">Blatta americana</name>
    <dbReference type="NCBI Taxonomy" id="6978"/>
    <lineage>
        <taxon>Eukaryota</taxon>
        <taxon>Metazoa</taxon>
        <taxon>Ecdysozoa</taxon>
        <taxon>Arthropoda</taxon>
        <taxon>Hexapoda</taxon>
        <taxon>Insecta</taxon>
        <taxon>Pterygota</taxon>
        <taxon>Neoptera</taxon>
        <taxon>Polyneoptera</taxon>
        <taxon>Dictyoptera</taxon>
        <taxon>Blattodea</taxon>
        <taxon>Blattoidea</taxon>
        <taxon>Blattidae</taxon>
        <taxon>Blattinae</taxon>
        <taxon>Periplaneta</taxon>
    </lineage>
</organism>
<protein>
    <recommendedName>
        <fullName evidence="2">DUF4817 domain-containing protein</fullName>
    </recommendedName>
</protein>
<name>A0ABQ8S550_PERAM</name>
<dbReference type="InterPro" id="IPR032135">
    <property type="entry name" value="DUF4817"/>
</dbReference>
<gene>
    <name evidence="3" type="ORF">ANN_26018</name>
</gene>
<evidence type="ECO:0000259" key="2">
    <source>
        <dbReference type="Pfam" id="PF16087"/>
    </source>
</evidence>
<evidence type="ECO:0000313" key="4">
    <source>
        <dbReference type="Proteomes" id="UP001148838"/>
    </source>
</evidence>
<evidence type="ECO:0000256" key="1">
    <source>
        <dbReference type="SAM" id="MobiDB-lite"/>
    </source>
</evidence>
<feature type="region of interest" description="Disordered" evidence="1">
    <location>
        <begin position="190"/>
        <end position="224"/>
    </location>
</feature>
<dbReference type="Proteomes" id="UP001148838">
    <property type="component" value="Unassembled WGS sequence"/>
</dbReference>
<accession>A0ABQ8S550</accession>
<keyword evidence="4" id="KW-1185">Reference proteome</keyword>
<evidence type="ECO:0000313" key="3">
    <source>
        <dbReference type="EMBL" id="KAJ4429022.1"/>
    </source>
</evidence>
<comment type="caution">
    <text evidence="3">The sequence shown here is derived from an EMBL/GenBank/DDBJ whole genome shotgun (WGS) entry which is preliminary data.</text>
</comment>
<dbReference type="Pfam" id="PF16087">
    <property type="entry name" value="DUF4817"/>
    <property type="match status" value="1"/>
</dbReference>
<reference evidence="3 4" key="1">
    <citation type="journal article" date="2022" name="Allergy">
        <title>Genome assembly and annotation of Periplaneta americana reveal a comprehensive cockroach allergen profile.</title>
        <authorList>
            <person name="Wang L."/>
            <person name="Xiong Q."/>
            <person name="Saelim N."/>
            <person name="Wang L."/>
            <person name="Nong W."/>
            <person name="Wan A.T."/>
            <person name="Shi M."/>
            <person name="Liu X."/>
            <person name="Cao Q."/>
            <person name="Hui J.H.L."/>
            <person name="Sookrung N."/>
            <person name="Leung T.F."/>
            <person name="Tungtrongchitr A."/>
            <person name="Tsui S.K.W."/>
        </authorList>
    </citation>
    <scope>NUCLEOTIDE SEQUENCE [LARGE SCALE GENOMIC DNA]</scope>
    <source>
        <strain evidence="3">PWHHKU_190912</strain>
    </source>
</reference>
<dbReference type="EMBL" id="JAJSOF020000036">
    <property type="protein sequence ID" value="KAJ4429022.1"/>
    <property type="molecule type" value="Genomic_DNA"/>
</dbReference>